<evidence type="ECO:0000256" key="2">
    <source>
        <dbReference type="SAM" id="SignalP"/>
    </source>
</evidence>
<feature type="chain" id="PRO_5047439091" description="Secreted protein" evidence="2">
    <location>
        <begin position="27"/>
        <end position="197"/>
    </location>
</feature>
<evidence type="ECO:0000313" key="4">
    <source>
        <dbReference type="Proteomes" id="UP001501251"/>
    </source>
</evidence>
<keyword evidence="4" id="KW-1185">Reference proteome</keyword>
<protein>
    <recommendedName>
        <fullName evidence="5">Secreted protein</fullName>
    </recommendedName>
</protein>
<feature type="signal peptide" evidence="2">
    <location>
        <begin position="1"/>
        <end position="26"/>
    </location>
</feature>
<dbReference type="Proteomes" id="UP001501251">
    <property type="component" value="Unassembled WGS sequence"/>
</dbReference>
<accession>A0ABP8AEW7</accession>
<evidence type="ECO:0008006" key="5">
    <source>
        <dbReference type="Google" id="ProtNLM"/>
    </source>
</evidence>
<evidence type="ECO:0000256" key="1">
    <source>
        <dbReference type="SAM" id="MobiDB-lite"/>
    </source>
</evidence>
<gene>
    <name evidence="3" type="ORF">GCM10022252_09290</name>
</gene>
<organism evidence="3 4">
    <name type="scientific">Streptosporangium oxazolinicum</name>
    <dbReference type="NCBI Taxonomy" id="909287"/>
    <lineage>
        <taxon>Bacteria</taxon>
        <taxon>Bacillati</taxon>
        <taxon>Actinomycetota</taxon>
        <taxon>Actinomycetes</taxon>
        <taxon>Streptosporangiales</taxon>
        <taxon>Streptosporangiaceae</taxon>
        <taxon>Streptosporangium</taxon>
    </lineage>
</organism>
<feature type="region of interest" description="Disordered" evidence="1">
    <location>
        <begin position="177"/>
        <end position="197"/>
    </location>
</feature>
<dbReference type="EMBL" id="BAABAQ010000001">
    <property type="protein sequence ID" value="GAA4182793.1"/>
    <property type="molecule type" value="Genomic_DNA"/>
</dbReference>
<name>A0ABP8AEW7_9ACTN</name>
<dbReference type="RefSeq" id="WP_344915251.1">
    <property type="nucleotide sequence ID" value="NZ_BAABAQ010000001.1"/>
</dbReference>
<proteinExistence type="predicted"/>
<comment type="caution">
    <text evidence="3">The sequence shown here is derived from an EMBL/GenBank/DDBJ whole genome shotgun (WGS) entry which is preliminary data.</text>
</comment>
<sequence>MRIRTLAVAVVTAGALMATLTGAASAATPTPAPVPTLTPGNGVVLIACEGGGQVTLVTRSLTEAELKEMKESGVAPAVPAVPALPLGQDGELRKPGQGGEVKGEVKGEFKKAEPGRVMITEDLKAVRPGAEPPAPPKDIKIMTAPAPVEAGKPSDAATLSLAVPAPEGASVTEVRVAGKSSEGGAPTVTCAKNAEGE</sequence>
<evidence type="ECO:0000313" key="3">
    <source>
        <dbReference type="EMBL" id="GAA4182793.1"/>
    </source>
</evidence>
<keyword evidence="2" id="KW-0732">Signal</keyword>
<reference evidence="4" key="1">
    <citation type="journal article" date="2019" name="Int. J. Syst. Evol. Microbiol.">
        <title>The Global Catalogue of Microorganisms (GCM) 10K type strain sequencing project: providing services to taxonomists for standard genome sequencing and annotation.</title>
        <authorList>
            <consortium name="The Broad Institute Genomics Platform"/>
            <consortium name="The Broad Institute Genome Sequencing Center for Infectious Disease"/>
            <person name="Wu L."/>
            <person name="Ma J."/>
        </authorList>
    </citation>
    <scope>NUCLEOTIDE SEQUENCE [LARGE SCALE GENOMIC DNA]</scope>
    <source>
        <strain evidence="4">JCM 17388</strain>
    </source>
</reference>